<dbReference type="Proteomes" id="UP000216984">
    <property type="component" value="Unassembled WGS sequence"/>
</dbReference>
<dbReference type="AlphaFoldDB" id="A0A7Z1DTX9"/>
<protein>
    <submittedName>
        <fullName evidence="1">Uncharacterized protein</fullName>
    </submittedName>
</protein>
<name>A0A7Z1DTX9_9GAMM</name>
<proteinExistence type="predicted"/>
<reference evidence="1 2" key="1">
    <citation type="submission" date="2017-06" db="EMBL/GenBank/DDBJ databases">
        <title>Draft genome sequence of the halophilic bacterium Marinobacter vinifirmus FB1.</title>
        <authorList>
            <person name="Stepanov V.G."/>
            <person name="Roberts D.J."/>
            <person name="Fox G.E."/>
        </authorList>
    </citation>
    <scope>NUCLEOTIDE SEQUENCE [LARGE SCALE GENOMIC DNA]</scope>
    <source>
        <strain evidence="1 2">FB1</strain>
    </source>
</reference>
<gene>
    <name evidence="1" type="ORF">B9Q17_12600</name>
</gene>
<dbReference type="EMBL" id="NEFY01000007">
    <property type="protein sequence ID" value="OZC35913.1"/>
    <property type="molecule type" value="Genomic_DNA"/>
</dbReference>
<accession>A0A7Z1DTX9</accession>
<comment type="caution">
    <text evidence="1">The sequence shown here is derived from an EMBL/GenBank/DDBJ whole genome shotgun (WGS) entry which is preliminary data.</text>
</comment>
<sequence length="346" mass="38818">MLAVLLAHAKAPGIVTRLGLRDLMTLTGMTKGKLRSQLSTLKKLGVIATSESGNRKRRGAVFMYSVYVLDLTHPLFSGKNPLGLAAFFIPDGGTGRENFISSFFDAATLKARLVKHESHIVEKIESAFSPPVSKSISLESKLISKGKDYFLRSLADYHQSAQSLLPALELSETTAESLIEVHNLGMSPILKAHLSSYVMKLLTHHWNEVEQCDGAPHEPIASIMSTIQRDCYSLASPENRDKEKFLENDFFTLLYRLILHTARKLQLCLRKLDTENECDFPNASFMIAPPLPEQKTPYRVVKVFFRSTWQLNQLQQRNRVCLIPRVNLSLPAALKALPSEITRELN</sequence>
<evidence type="ECO:0000313" key="2">
    <source>
        <dbReference type="Proteomes" id="UP000216984"/>
    </source>
</evidence>
<organism evidence="1 2">
    <name type="scientific">Marinobacter vinifirmus</name>
    <dbReference type="NCBI Taxonomy" id="355591"/>
    <lineage>
        <taxon>Bacteria</taxon>
        <taxon>Pseudomonadati</taxon>
        <taxon>Pseudomonadota</taxon>
        <taxon>Gammaproteobacteria</taxon>
        <taxon>Pseudomonadales</taxon>
        <taxon>Marinobacteraceae</taxon>
        <taxon>Marinobacter</taxon>
    </lineage>
</organism>
<evidence type="ECO:0000313" key="1">
    <source>
        <dbReference type="EMBL" id="OZC35913.1"/>
    </source>
</evidence>
<keyword evidence="2" id="KW-1185">Reference proteome</keyword>